<feature type="domain" description="V-ATPase proteolipid subunit C-like" evidence="10">
    <location>
        <begin position="60"/>
        <end position="119"/>
    </location>
</feature>
<dbReference type="PANTHER" id="PTHR10263">
    <property type="entry name" value="V-TYPE PROTON ATPASE PROTEOLIPID SUBUNIT"/>
    <property type="match status" value="1"/>
</dbReference>
<dbReference type="Pfam" id="PF00137">
    <property type="entry name" value="ATP-synt_C"/>
    <property type="match status" value="2"/>
</dbReference>
<dbReference type="NCBIfam" id="TIGR01100">
    <property type="entry name" value="V_ATP_synt_C"/>
    <property type="match status" value="1"/>
</dbReference>
<keyword evidence="3 9" id="KW-0813">Transport</keyword>
<evidence type="ECO:0000256" key="7">
    <source>
        <dbReference type="ARBA" id="ARBA00023065"/>
    </source>
</evidence>
<name>A0A8X6UCV2_NEPPI</name>
<dbReference type="GO" id="GO:0005774">
    <property type="term" value="C:vacuolar membrane"/>
    <property type="evidence" value="ECO:0007669"/>
    <property type="project" value="UniProtKB-SubCell"/>
</dbReference>
<dbReference type="GO" id="GO:0007035">
    <property type="term" value="P:vacuolar acidification"/>
    <property type="evidence" value="ECO:0007669"/>
    <property type="project" value="UniProtKB-ARBA"/>
</dbReference>
<dbReference type="InterPro" id="IPR002379">
    <property type="entry name" value="ATPase_proteolipid_c-like_dom"/>
</dbReference>
<evidence type="ECO:0000256" key="6">
    <source>
        <dbReference type="ARBA" id="ARBA00022989"/>
    </source>
</evidence>
<comment type="function">
    <text evidence="9">Proton-conducting pore forming of the V0 complex of vacuolar(H+)-ATPase (V-ATPase), a multisubunit enzyme composed of a peripheral complex (V1) that hydrolyzes ATP and a membrane integral complex (V0) that translocates protons. V-ATPase is responsible for acidifying and maintaining the pH of intracellular compartments and in some cell types, is targeted to the plasma membrane, where it is responsible for acidifying the extracellular environment.</text>
</comment>
<dbReference type="CDD" id="cd18176">
    <property type="entry name" value="ATP-synt_Vo_c_ATP6C_rpt2"/>
    <property type="match status" value="1"/>
</dbReference>
<organism evidence="11 12">
    <name type="scientific">Nephila pilipes</name>
    <name type="common">Giant wood spider</name>
    <name type="synonym">Nephila maculata</name>
    <dbReference type="NCBI Taxonomy" id="299642"/>
    <lineage>
        <taxon>Eukaryota</taxon>
        <taxon>Metazoa</taxon>
        <taxon>Ecdysozoa</taxon>
        <taxon>Arthropoda</taxon>
        <taxon>Chelicerata</taxon>
        <taxon>Arachnida</taxon>
        <taxon>Araneae</taxon>
        <taxon>Araneomorphae</taxon>
        <taxon>Entelegynae</taxon>
        <taxon>Araneoidea</taxon>
        <taxon>Nephilidae</taxon>
        <taxon>Nephila</taxon>
    </lineage>
</organism>
<keyword evidence="4 9" id="KW-0812">Transmembrane</keyword>
<comment type="subunit">
    <text evidence="9">V-ATPase is a heteromultimeric enzyme made up of two complexes: the ATP-hydrolytic V1 complex and the proton translocation V0 complex. The V1 complex consists of three catalytic AB heterodimers that form a heterohexamer, three peripheral stalks each consisting of EG heterodimers, one central rotor including subunits D and F, and the regulatory subunits C and H. The proton translocation complex V0 consists of the proton transport subunit a, a ring of proteolipid subunits c9c'', rotary subunit d, subunits e and f, and the accessory subunits.</text>
</comment>
<comment type="caution">
    <text evidence="11">The sequence shown here is derived from an EMBL/GenBank/DDBJ whole genome shotgun (WGS) entry which is preliminary data.</text>
</comment>
<feature type="transmembrane region" description="Helical" evidence="9">
    <location>
        <begin position="52"/>
        <end position="78"/>
    </location>
</feature>
<proteinExistence type="inferred from homology"/>
<protein>
    <recommendedName>
        <fullName evidence="9">V-type proton ATPase proteolipid subunit</fullName>
    </recommendedName>
</protein>
<evidence type="ECO:0000256" key="2">
    <source>
        <dbReference type="ARBA" id="ARBA00007296"/>
    </source>
</evidence>
<evidence type="ECO:0000256" key="1">
    <source>
        <dbReference type="ARBA" id="ARBA00004141"/>
    </source>
</evidence>
<dbReference type="InterPro" id="IPR011555">
    <property type="entry name" value="ATPase_proteolipid_su_C_euk"/>
</dbReference>
<feature type="domain" description="V-ATPase proteolipid subunit C-like" evidence="10">
    <location>
        <begin position="139"/>
        <end position="198"/>
    </location>
</feature>
<dbReference type="Gene3D" id="1.20.120.610">
    <property type="entry name" value="lithium bound rotor ring of v- atpase"/>
    <property type="match status" value="1"/>
</dbReference>
<dbReference type="EMBL" id="BMAW01123692">
    <property type="protein sequence ID" value="GFU04453.1"/>
    <property type="molecule type" value="Genomic_DNA"/>
</dbReference>
<evidence type="ECO:0000256" key="4">
    <source>
        <dbReference type="ARBA" id="ARBA00022692"/>
    </source>
</evidence>
<dbReference type="InterPro" id="IPR035921">
    <property type="entry name" value="F/V-ATP_Csub_sf"/>
</dbReference>
<dbReference type="AlphaFoldDB" id="A0A8X6UCV2"/>
<keyword evidence="5 9" id="KW-0375">Hydrogen ion transport</keyword>
<keyword evidence="8 9" id="KW-0472">Membrane</keyword>
<keyword evidence="12" id="KW-1185">Reference proteome</keyword>
<sequence length="203" mass="21473">MKYRIEKKNTEVTSTLQKAKVFEHINVLFSKSKRKSVTLLIMAFTKSGSTEIYSSFFGTMGATLAMTLTAVGAGIGTVKAGTAISAAGTFKPDMVVKSLLPVVMAGVLAIYGLVASVLIAYDLDASAKGYSVYKGYLDFGCGLSVGMTDLAAGYAIGAVGNACVRECVKQPRLFIGMVLMLIFSEVIGLYGLIVGLMLCTKRD</sequence>
<feature type="transmembrane region" description="Helical" evidence="9">
    <location>
        <begin position="99"/>
        <end position="121"/>
    </location>
</feature>
<accession>A0A8X6UCV2</accession>
<dbReference type="PRINTS" id="PR00122">
    <property type="entry name" value="VACATPASE"/>
</dbReference>
<evidence type="ECO:0000313" key="12">
    <source>
        <dbReference type="Proteomes" id="UP000887013"/>
    </source>
</evidence>
<feature type="transmembrane region" description="Helical" evidence="9">
    <location>
        <begin position="174"/>
        <end position="199"/>
    </location>
</feature>
<evidence type="ECO:0000313" key="11">
    <source>
        <dbReference type="EMBL" id="GFU04453.1"/>
    </source>
</evidence>
<keyword evidence="9" id="KW-0926">Vacuole</keyword>
<dbReference type="OrthoDB" id="1744869at2759"/>
<dbReference type="SUPFAM" id="SSF81333">
    <property type="entry name" value="F1F0 ATP synthase subunit C"/>
    <property type="match status" value="2"/>
</dbReference>
<comment type="subcellular location">
    <subcellularLocation>
        <location evidence="1">Membrane</location>
        <topology evidence="1">Multi-pass membrane protein</topology>
    </subcellularLocation>
    <subcellularLocation>
        <location evidence="9">Vacuole membrane</location>
        <topology evidence="9">Multi-pass membrane protein</topology>
    </subcellularLocation>
</comment>
<evidence type="ECO:0000256" key="8">
    <source>
        <dbReference type="ARBA" id="ARBA00023136"/>
    </source>
</evidence>
<dbReference type="CDD" id="cd18175">
    <property type="entry name" value="ATP-synt_Vo_c_ATP6C_rpt1"/>
    <property type="match status" value="1"/>
</dbReference>
<keyword evidence="7 9" id="KW-0406">Ion transport</keyword>
<dbReference type="GO" id="GO:0033179">
    <property type="term" value="C:proton-transporting V-type ATPase, V0 domain"/>
    <property type="evidence" value="ECO:0007669"/>
    <property type="project" value="InterPro"/>
</dbReference>
<keyword evidence="6 9" id="KW-1133">Transmembrane helix</keyword>
<evidence type="ECO:0000256" key="9">
    <source>
        <dbReference type="RuleBase" id="RU363060"/>
    </source>
</evidence>
<dbReference type="Proteomes" id="UP000887013">
    <property type="component" value="Unassembled WGS sequence"/>
</dbReference>
<reference evidence="11" key="1">
    <citation type="submission" date="2020-08" db="EMBL/GenBank/DDBJ databases">
        <title>Multicomponent nature underlies the extraordinary mechanical properties of spider dragline silk.</title>
        <authorList>
            <person name="Kono N."/>
            <person name="Nakamura H."/>
            <person name="Mori M."/>
            <person name="Yoshida Y."/>
            <person name="Ohtoshi R."/>
            <person name="Malay A.D."/>
            <person name="Moran D.A.P."/>
            <person name="Tomita M."/>
            <person name="Numata K."/>
            <person name="Arakawa K."/>
        </authorList>
    </citation>
    <scope>NUCLEOTIDE SEQUENCE</scope>
</reference>
<evidence type="ECO:0000259" key="10">
    <source>
        <dbReference type="Pfam" id="PF00137"/>
    </source>
</evidence>
<gene>
    <name evidence="11" type="primary">ATP6V0C</name>
    <name evidence="11" type="ORF">NPIL_393051</name>
</gene>
<dbReference type="FunFam" id="1.20.120.610:FF:000001">
    <property type="entry name" value="V-type proton ATPase proteolipid subunit"/>
    <property type="match status" value="1"/>
</dbReference>
<evidence type="ECO:0000256" key="3">
    <source>
        <dbReference type="ARBA" id="ARBA00022448"/>
    </source>
</evidence>
<dbReference type="InterPro" id="IPR000245">
    <property type="entry name" value="ATPase_proteolipid_csu"/>
</dbReference>
<evidence type="ECO:0000256" key="5">
    <source>
        <dbReference type="ARBA" id="ARBA00022781"/>
    </source>
</evidence>
<dbReference type="GO" id="GO:0046961">
    <property type="term" value="F:proton-transporting ATPase activity, rotational mechanism"/>
    <property type="evidence" value="ECO:0007669"/>
    <property type="project" value="InterPro"/>
</dbReference>
<comment type="similarity">
    <text evidence="2 9">Belongs to the V-ATPase proteolipid subunit family.</text>
</comment>